<evidence type="ECO:0000256" key="6">
    <source>
        <dbReference type="ARBA" id="ARBA00023180"/>
    </source>
</evidence>
<dbReference type="InterPro" id="IPR012951">
    <property type="entry name" value="BBE"/>
</dbReference>
<evidence type="ECO:0000256" key="3">
    <source>
        <dbReference type="ARBA" id="ARBA00022630"/>
    </source>
</evidence>
<dbReference type="Gene3D" id="3.30.43.10">
    <property type="entry name" value="Uridine Diphospho-n-acetylenolpyruvylglucosamine Reductase, domain 2"/>
    <property type="match status" value="1"/>
</dbReference>
<dbReference type="GO" id="GO:0016491">
    <property type="term" value="F:oxidoreductase activity"/>
    <property type="evidence" value="ECO:0007669"/>
    <property type="project" value="InterPro"/>
</dbReference>
<keyword evidence="3" id="KW-0285">Flavoprotein</keyword>
<keyword evidence="5" id="KW-0274">FAD</keyword>
<dbReference type="Pfam" id="PF01565">
    <property type="entry name" value="FAD_binding_4"/>
    <property type="match status" value="1"/>
</dbReference>
<dbReference type="InterPro" id="IPR016166">
    <property type="entry name" value="FAD-bd_PCMH"/>
</dbReference>
<accession>A0A067KWX0</accession>
<keyword evidence="9" id="KW-1185">Reference proteome</keyword>
<reference evidence="8 9" key="1">
    <citation type="journal article" date="2014" name="PLoS ONE">
        <title>Global Analysis of Gene Expression Profiles in Physic Nut (Jatropha curcas L.) Seedlings Exposed to Salt Stress.</title>
        <authorList>
            <person name="Zhang L."/>
            <person name="Zhang C."/>
            <person name="Wu P."/>
            <person name="Chen Y."/>
            <person name="Li M."/>
            <person name="Jiang H."/>
            <person name="Wu G."/>
        </authorList>
    </citation>
    <scope>NUCLEOTIDE SEQUENCE [LARGE SCALE GENOMIC DNA]</scope>
    <source>
        <strain evidence="9">cv. GZQX0401</strain>
        <tissue evidence="8">Young leaves</tissue>
    </source>
</reference>
<dbReference type="OrthoDB" id="407275at2759"/>
<dbReference type="Proteomes" id="UP000027138">
    <property type="component" value="Unassembled WGS sequence"/>
</dbReference>
<dbReference type="Gene3D" id="3.40.462.20">
    <property type="match status" value="1"/>
</dbReference>
<gene>
    <name evidence="8" type="ORF">JCGZ_09759</name>
</gene>
<comment type="similarity">
    <text evidence="2">Belongs to the oxygen-dependent FAD-linked oxidoreductase family.</text>
</comment>
<protein>
    <recommendedName>
        <fullName evidence="7">FAD-binding PCMH-type domain-containing protein</fullName>
    </recommendedName>
</protein>
<evidence type="ECO:0000259" key="7">
    <source>
        <dbReference type="PROSITE" id="PS51387"/>
    </source>
</evidence>
<comment type="cofactor">
    <cofactor evidence="1">
        <name>FAD</name>
        <dbReference type="ChEBI" id="CHEBI:57692"/>
    </cofactor>
</comment>
<dbReference type="InterPro" id="IPR016169">
    <property type="entry name" value="FAD-bd_PCMH_sub2"/>
</dbReference>
<dbReference type="InterPro" id="IPR006094">
    <property type="entry name" value="Oxid_FAD_bind_N"/>
</dbReference>
<dbReference type="GO" id="GO:0071949">
    <property type="term" value="F:FAD binding"/>
    <property type="evidence" value="ECO:0007669"/>
    <property type="project" value="InterPro"/>
</dbReference>
<evidence type="ECO:0000256" key="4">
    <source>
        <dbReference type="ARBA" id="ARBA00022729"/>
    </source>
</evidence>
<evidence type="ECO:0000256" key="5">
    <source>
        <dbReference type="ARBA" id="ARBA00022827"/>
    </source>
</evidence>
<dbReference type="PANTHER" id="PTHR32448">
    <property type="entry name" value="OS08G0158400 PROTEIN"/>
    <property type="match status" value="1"/>
</dbReference>
<proteinExistence type="inferred from homology"/>
<dbReference type="InterPro" id="IPR016167">
    <property type="entry name" value="FAD-bd_PCMH_sub1"/>
</dbReference>
<sequence>MRIRARSAGHDYEGLSYSSDDKFVLIDLAHMRSIDVDLENEIAWVDSGATLGELYYNIGKKSNVYGFPAGSCPTVGVGGHISGGGFGTIFRKYGLAADVVIDAKLIDVNGRILDRNSMGEDLFWAIRGGGGASFGVIVSWKLRLVSVPSTVTVFRVSRTLEQNASQLLQKWQSIGHKLDKELFLHVVTEVASLNTNQNTIRITFDSLYLGEAKNVVSLMQNNFPELGIMRENCTEMSWIQSVLYFAGFSISESIDVLLNRTSDIDGFFKAKSDYVVEPISQTGLEGLYKRLIEMETSMLILTPYGGIMSEISESEIPFPHRSGNLYKIQYIVTWDKEEETKKTLNWLRSLYSYMKPYVSKFPRAAYFNYRDLDIGRNYKNGNTSFAQASVWGLKYFKYNFKRLVQVKTAIDPSNFFWNEQSIPVFRKKQ</sequence>
<evidence type="ECO:0000256" key="1">
    <source>
        <dbReference type="ARBA" id="ARBA00001974"/>
    </source>
</evidence>
<dbReference type="STRING" id="180498.A0A067KWX0"/>
<dbReference type="InterPro" id="IPR036318">
    <property type="entry name" value="FAD-bd_PCMH-like_sf"/>
</dbReference>
<keyword evidence="4" id="KW-0732">Signal</keyword>
<dbReference type="Gene3D" id="3.30.465.10">
    <property type="match status" value="1"/>
</dbReference>
<dbReference type="Pfam" id="PF08031">
    <property type="entry name" value="BBE"/>
    <property type="match status" value="1"/>
</dbReference>
<name>A0A067KWX0_JATCU</name>
<keyword evidence="6" id="KW-0325">Glycoprotein</keyword>
<evidence type="ECO:0000313" key="9">
    <source>
        <dbReference type="Proteomes" id="UP000027138"/>
    </source>
</evidence>
<dbReference type="EMBL" id="KK914441">
    <property type="protein sequence ID" value="KDP36339.1"/>
    <property type="molecule type" value="Genomic_DNA"/>
</dbReference>
<evidence type="ECO:0000256" key="2">
    <source>
        <dbReference type="ARBA" id="ARBA00005466"/>
    </source>
</evidence>
<evidence type="ECO:0000313" key="8">
    <source>
        <dbReference type="EMBL" id="KDP36339.1"/>
    </source>
</evidence>
<dbReference type="AlphaFoldDB" id="A0A067KWX0"/>
<feature type="domain" description="FAD-binding PCMH-type" evidence="7">
    <location>
        <begin position="1"/>
        <end position="147"/>
    </location>
</feature>
<organism evidence="8 9">
    <name type="scientific">Jatropha curcas</name>
    <name type="common">Barbados nut</name>
    <dbReference type="NCBI Taxonomy" id="180498"/>
    <lineage>
        <taxon>Eukaryota</taxon>
        <taxon>Viridiplantae</taxon>
        <taxon>Streptophyta</taxon>
        <taxon>Embryophyta</taxon>
        <taxon>Tracheophyta</taxon>
        <taxon>Spermatophyta</taxon>
        <taxon>Magnoliopsida</taxon>
        <taxon>eudicotyledons</taxon>
        <taxon>Gunneridae</taxon>
        <taxon>Pentapetalae</taxon>
        <taxon>rosids</taxon>
        <taxon>fabids</taxon>
        <taxon>Malpighiales</taxon>
        <taxon>Euphorbiaceae</taxon>
        <taxon>Crotonoideae</taxon>
        <taxon>Jatropheae</taxon>
        <taxon>Jatropha</taxon>
    </lineage>
</organism>
<dbReference type="PROSITE" id="PS51387">
    <property type="entry name" value="FAD_PCMH"/>
    <property type="match status" value="1"/>
</dbReference>
<dbReference type="SUPFAM" id="SSF56176">
    <property type="entry name" value="FAD-binding/transporter-associated domain-like"/>
    <property type="match status" value="1"/>
</dbReference>